<dbReference type="PANTHER" id="PTHR12789">
    <property type="entry name" value="DENSITY-REGULATED PROTEIN HOMOLOG"/>
    <property type="match status" value="1"/>
</dbReference>
<dbReference type="InterPro" id="IPR036877">
    <property type="entry name" value="SUI1_dom_sf"/>
</dbReference>
<keyword evidence="6" id="KW-0396">Initiation factor</keyword>
<dbReference type="GO" id="GO:0002188">
    <property type="term" value="P:translation reinitiation"/>
    <property type="evidence" value="ECO:0007669"/>
    <property type="project" value="TreeGrafter"/>
</dbReference>
<evidence type="ECO:0000256" key="4">
    <source>
        <dbReference type="SAM" id="MobiDB-lite"/>
    </source>
</evidence>
<dbReference type="GO" id="GO:0003729">
    <property type="term" value="F:mRNA binding"/>
    <property type="evidence" value="ECO:0007669"/>
    <property type="project" value="TreeGrafter"/>
</dbReference>
<evidence type="ECO:0000256" key="2">
    <source>
        <dbReference type="ARBA" id="ARBA00022845"/>
    </source>
</evidence>
<sequence length="123" mass="13230">MASSKSKNKSSDSHSSGNRIVYSEFGSTSTPAAVERSVQELPPNQQNLRVQASRKGRKGKTVTVITGFQVKPETLTQLLKQLKNQCGSGGTVKDDSLEIQGDHTQKLVEVLIQLGYKAKISGG</sequence>
<evidence type="ECO:0000256" key="1">
    <source>
        <dbReference type="ARBA" id="ARBA00005422"/>
    </source>
</evidence>
<evidence type="ECO:0000259" key="5">
    <source>
        <dbReference type="PROSITE" id="PS50296"/>
    </source>
</evidence>
<dbReference type="PANTHER" id="PTHR12789:SF0">
    <property type="entry name" value="DENSITY-REGULATED PROTEIN"/>
    <property type="match status" value="1"/>
</dbReference>
<dbReference type="InterPro" id="IPR005872">
    <property type="entry name" value="SUI1_arc_bac"/>
</dbReference>
<evidence type="ECO:0000256" key="3">
    <source>
        <dbReference type="ARBA" id="ARBA00022917"/>
    </source>
</evidence>
<name>A0A951PNX4_9CYAN</name>
<dbReference type="SUPFAM" id="SSF55159">
    <property type="entry name" value="eIF1-like"/>
    <property type="match status" value="1"/>
</dbReference>
<dbReference type="Pfam" id="PF01253">
    <property type="entry name" value="SUI1"/>
    <property type="match status" value="1"/>
</dbReference>
<dbReference type="GO" id="GO:0006417">
    <property type="term" value="P:regulation of translation"/>
    <property type="evidence" value="ECO:0007669"/>
    <property type="project" value="UniProtKB-KW"/>
</dbReference>
<dbReference type="Proteomes" id="UP000753908">
    <property type="component" value="Unassembled WGS sequence"/>
</dbReference>
<evidence type="ECO:0000313" key="7">
    <source>
        <dbReference type="Proteomes" id="UP000753908"/>
    </source>
</evidence>
<dbReference type="PIRSF" id="PIRSF037511">
    <property type="entry name" value="Transl_init_SUI1_pro"/>
    <property type="match status" value="1"/>
</dbReference>
<evidence type="ECO:0000313" key="6">
    <source>
        <dbReference type="EMBL" id="MBW4547161.1"/>
    </source>
</evidence>
<reference evidence="6" key="1">
    <citation type="submission" date="2021-05" db="EMBL/GenBank/DDBJ databases">
        <authorList>
            <person name="Pietrasiak N."/>
            <person name="Ward R."/>
            <person name="Stajich J.E."/>
            <person name="Kurbessoian T."/>
        </authorList>
    </citation>
    <scope>NUCLEOTIDE SEQUENCE</scope>
    <source>
        <strain evidence="6">CPER-KK1</strain>
    </source>
</reference>
<dbReference type="CDD" id="cd11567">
    <property type="entry name" value="YciH_like"/>
    <property type="match status" value="1"/>
</dbReference>
<dbReference type="NCBIfam" id="NF005669">
    <property type="entry name" value="PRK07451.1"/>
    <property type="match status" value="1"/>
</dbReference>
<comment type="caution">
    <text evidence="6">The sequence shown here is derived from an EMBL/GenBank/DDBJ whole genome shotgun (WGS) entry which is preliminary data.</text>
</comment>
<keyword evidence="3" id="KW-0648">Protein biosynthesis</keyword>
<keyword evidence="2" id="KW-0810">Translation regulation</keyword>
<feature type="domain" description="SUI1" evidence="5">
    <location>
        <begin position="55"/>
        <end position="115"/>
    </location>
</feature>
<dbReference type="Gene3D" id="3.30.780.10">
    <property type="entry name" value="SUI1-like domain"/>
    <property type="match status" value="1"/>
</dbReference>
<proteinExistence type="inferred from homology"/>
<feature type="region of interest" description="Disordered" evidence="4">
    <location>
        <begin position="1"/>
        <end position="28"/>
    </location>
</feature>
<dbReference type="GO" id="GO:0003743">
    <property type="term" value="F:translation initiation factor activity"/>
    <property type="evidence" value="ECO:0007669"/>
    <property type="project" value="UniProtKB-KW"/>
</dbReference>
<dbReference type="GO" id="GO:0001731">
    <property type="term" value="P:formation of translation preinitiation complex"/>
    <property type="evidence" value="ECO:0007669"/>
    <property type="project" value="TreeGrafter"/>
</dbReference>
<dbReference type="EMBL" id="JAHHIF010000036">
    <property type="protein sequence ID" value="MBW4547161.1"/>
    <property type="molecule type" value="Genomic_DNA"/>
</dbReference>
<dbReference type="InterPro" id="IPR001950">
    <property type="entry name" value="SUI1"/>
</dbReference>
<comment type="similarity">
    <text evidence="1">Belongs to the SUI1 family.</text>
</comment>
<protein>
    <submittedName>
        <fullName evidence="6">Translation initiation factor</fullName>
    </submittedName>
</protein>
<reference evidence="6" key="2">
    <citation type="journal article" date="2022" name="Microbiol. Resour. Announc.">
        <title>Metagenome Sequencing to Explore Phylogenomics of Terrestrial Cyanobacteria.</title>
        <authorList>
            <person name="Ward R.D."/>
            <person name="Stajich J.E."/>
            <person name="Johansen J.R."/>
            <person name="Huntemann M."/>
            <person name="Clum A."/>
            <person name="Foster B."/>
            <person name="Foster B."/>
            <person name="Roux S."/>
            <person name="Palaniappan K."/>
            <person name="Varghese N."/>
            <person name="Mukherjee S."/>
            <person name="Reddy T.B.K."/>
            <person name="Daum C."/>
            <person name="Copeland A."/>
            <person name="Chen I.A."/>
            <person name="Ivanova N.N."/>
            <person name="Kyrpides N.C."/>
            <person name="Shapiro N."/>
            <person name="Eloe-Fadrosh E.A."/>
            <person name="Pietrasiak N."/>
        </authorList>
    </citation>
    <scope>NUCLEOTIDE SEQUENCE</scope>
    <source>
        <strain evidence="6">CPER-KK1</strain>
    </source>
</reference>
<dbReference type="PROSITE" id="PS50296">
    <property type="entry name" value="SUI1"/>
    <property type="match status" value="1"/>
</dbReference>
<dbReference type="AlphaFoldDB" id="A0A951PNX4"/>
<dbReference type="InterPro" id="IPR050318">
    <property type="entry name" value="DENR/SUI1_TIF"/>
</dbReference>
<gene>
    <name evidence="6" type="ORF">KME25_22385</name>
</gene>
<organism evidence="6 7">
    <name type="scientific">Symplocastrum torsivum CPER-KK1</name>
    <dbReference type="NCBI Taxonomy" id="450513"/>
    <lineage>
        <taxon>Bacteria</taxon>
        <taxon>Bacillati</taxon>
        <taxon>Cyanobacteriota</taxon>
        <taxon>Cyanophyceae</taxon>
        <taxon>Oscillatoriophycideae</taxon>
        <taxon>Oscillatoriales</taxon>
        <taxon>Microcoleaceae</taxon>
        <taxon>Symplocastrum</taxon>
    </lineage>
</organism>
<accession>A0A951PNX4</accession>